<organism evidence="2 3">
    <name type="scientific">Psychrobacillus glaciei</name>
    <dbReference type="NCBI Taxonomy" id="2283160"/>
    <lineage>
        <taxon>Bacteria</taxon>
        <taxon>Bacillati</taxon>
        <taxon>Bacillota</taxon>
        <taxon>Bacilli</taxon>
        <taxon>Bacillales</taxon>
        <taxon>Bacillaceae</taxon>
        <taxon>Psychrobacillus</taxon>
    </lineage>
</organism>
<dbReference type="RefSeq" id="WP_151699021.1">
    <property type="nucleotide sequence ID" value="NZ_CP031223.1"/>
</dbReference>
<feature type="compositionally biased region" description="Polar residues" evidence="1">
    <location>
        <begin position="79"/>
        <end position="94"/>
    </location>
</feature>
<feature type="compositionally biased region" description="Basic and acidic residues" evidence="1">
    <location>
        <begin position="63"/>
        <end position="74"/>
    </location>
</feature>
<dbReference type="AlphaFoldDB" id="A0A5J6SJB3"/>
<dbReference type="OrthoDB" id="2390014at2"/>
<gene>
    <name evidence="2" type="ORF">PB01_04170</name>
</gene>
<proteinExistence type="predicted"/>
<reference evidence="2 3" key="1">
    <citation type="submission" date="2018-07" db="EMBL/GenBank/DDBJ databases">
        <title>Complete genome sequence of Psychrobacillus sp. PB01, isolated from iceberg, and comparative genome analysis of Psychrobacillus strains.</title>
        <authorList>
            <person name="Lee P.C."/>
        </authorList>
    </citation>
    <scope>NUCLEOTIDE SEQUENCE [LARGE SCALE GENOMIC DNA]</scope>
    <source>
        <strain evidence="2 3">PB01</strain>
    </source>
</reference>
<keyword evidence="3" id="KW-1185">Reference proteome</keyword>
<feature type="region of interest" description="Disordered" evidence="1">
    <location>
        <begin position="32"/>
        <end position="136"/>
    </location>
</feature>
<sequence>MVKGNKRSFLMGGIAAFAIMYLKKMENREKAKTTLKNTKTKANSYMDSKKYKPTQMTKAGFSDPHDPDDNRMVEEGAMTSVQYYNENVQDSNSKTEAKQAFPKSQQKKLPKSEESLPEDNNDSPAKQENHTEIPAN</sequence>
<protein>
    <submittedName>
        <fullName evidence="2">Uncharacterized protein</fullName>
    </submittedName>
</protein>
<dbReference type="Proteomes" id="UP000325517">
    <property type="component" value="Chromosome"/>
</dbReference>
<evidence type="ECO:0000313" key="2">
    <source>
        <dbReference type="EMBL" id="QFF98076.1"/>
    </source>
</evidence>
<name>A0A5J6SJB3_9BACI</name>
<evidence type="ECO:0000256" key="1">
    <source>
        <dbReference type="SAM" id="MobiDB-lite"/>
    </source>
</evidence>
<accession>A0A5J6SJB3</accession>
<dbReference type="KEGG" id="psyo:PB01_04170"/>
<feature type="compositionally biased region" description="Low complexity" evidence="1">
    <location>
        <begin position="34"/>
        <end position="43"/>
    </location>
</feature>
<evidence type="ECO:0000313" key="3">
    <source>
        <dbReference type="Proteomes" id="UP000325517"/>
    </source>
</evidence>
<feature type="compositionally biased region" description="Basic and acidic residues" evidence="1">
    <location>
        <begin position="125"/>
        <end position="136"/>
    </location>
</feature>
<dbReference type="EMBL" id="CP031223">
    <property type="protein sequence ID" value="QFF98076.1"/>
    <property type="molecule type" value="Genomic_DNA"/>
</dbReference>